<dbReference type="InterPro" id="IPR003593">
    <property type="entry name" value="AAA+_ATPase"/>
</dbReference>
<dbReference type="KEGG" id="agi:FSB73_17415"/>
<dbReference type="SUPFAM" id="SSF52540">
    <property type="entry name" value="P-loop containing nucleoside triphosphate hydrolases"/>
    <property type="match status" value="2"/>
</dbReference>
<keyword evidence="5" id="KW-1185">Reference proteome</keyword>
<dbReference type="Gene3D" id="3.40.50.300">
    <property type="entry name" value="P-loop containing nucleotide triphosphate hydrolases"/>
    <property type="match status" value="2"/>
</dbReference>
<dbReference type="EMBL" id="CP042434">
    <property type="protein sequence ID" value="QEC73188.1"/>
    <property type="molecule type" value="Genomic_DNA"/>
</dbReference>
<dbReference type="InterPro" id="IPR003439">
    <property type="entry name" value="ABC_transporter-like_ATP-bd"/>
</dbReference>
<dbReference type="OrthoDB" id="9789994at2"/>
<dbReference type="AlphaFoldDB" id="A0A5B8VSE7"/>
<accession>A0A5B8VSE7</accession>
<feature type="domain" description="ABC transporter" evidence="3">
    <location>
        <begin position="6"/>
        <end position="257"/>
    </location>
</feature>
<gene>
    <name evidence="4" type="ORF">FSB73_17415</name>
</gene>
<dbReference type="Pfam" id="PF00005">
    <property type="entry name" value="ABC_tran"/>
    <property type="match status" value="2"/>
</dbReference>
<dbReference type="PROSITE" id="PS50893">
    <property type="entry name" value="ABC_TRANSPORTER_2"/>
    <property type="match status" value="1"/>
</dbReference>
<evidence type="ECO:0000259" key="3">
    <source>
        <dbReference type="PROSITE" id="PS50893"/>
    </source>
</evidence>
<sequence length="442" mass="49306">MNTSTIILENVKLSRPGGFCINELSFELPKGAHLVITGPSGSGKTSLGMALAGKLFITGRVDIQPVILPSLQGAVPQTTGKNVQMVDQRYTIKNRSNTVDGYYQQRYNSLDNEDAYSVMEELLQVIRPGARQDPKALIEQHLAAFNIGYLADKTLLTLSSGEHKRFQLVKMLLNPAPIVILDEPFVGLDVAARAALNQLLVQLTQKGIQLITLTGARSHFPEVATHVLELQAGKSTYFGPLATYQASFHPTAERYDLTGLNLKRIKSQADSIIKMVNLHISYADKLIFDQLNWTVKAGERWLLKGPNGAGKSTLLSLIYGDNPRAYASEIYLFGKKRGTGESIWDIKKQMGFVSPELHAYFDKNITCFSVVASGYFDTMGLYRKLSDEQYVQINKWLDTLGLQLIKEKNSLRYLLASKDLCCCCVLLSKIHRCSYWMNLVRD</sequence>
<organism evidence="4 5">
    <name type="scientific">Arachidicoccus ginsenosidivorans</name>
    <dbReference type="NCBI Taxonomy" id="496057"/>
    <lineage>
        <taxon>Bacteria</taxon>
        <taxon>Pseudomonadati</taxon>
        <taxon>Bacteroidota</taxon>
        <taxon>Chitinophagia</taxon>
        <taxon>Chitinophagales</taxon>
        <taxon>Chitinophagaceae</taxon>
        <taxon>Arachidicoccus</taxon>
    </lineage>
</organism>
<protein>
    <submittedName>
        <fullName evidence="4">ATP-binding cassette domain-containing protein</fullName>
    </submittedName>
</protein>
<dbReference type="InterPro" id="IPR027417">
    <property type="entry name" value="P-loop_NTPase"/>
</dbReference>
<dbReference type="PANTHER" id="PTHR43158">
    <property type="entry name" value="SKFA PEPTIDE EXPORT ATP-BINDING PROTEIN SKFE"/>
    <property type="match status" value="1"/>
</dbReference>
<evidence type="ECO:0000313" key="4">
    <source>
        <dbReference type="EMBL" id="QEC73188.1"/>
    </source>
</evidence>
<evidence type="ECO:0000256" key="2">
    <source>
        <dbReference type="ARBA" id="ARBA00022840"/>
    </source>
</evidence>
<name>A0A5B8VSE7_9BACT</name>
<keyword evidence="1" id="KW-0547">Nucleotide-binding</keyword>
<reference evidence="4 5" key="1">
    <citation type="journal article" date="2017" name="Int. J. Syst. Evol. Microbiol.">
        <title>Arachidicoccus ginsenosidivorans sp. nov., with ginsenoside-converting activity isolated from ginseng cultivating soil.</title>
        <authorList>
            <person name="Siddiqi M.Z."/>
            <person name="Aslam Z."/>
            <person name="Im W.T."/>
        </authorList>
    </citation>
    <scope>NUCLEOTIDE SEQUENCE [LARGE SCALE GENOMIC DNA]</scope>
    <source>
        <strain evidence="4 5">Gsoil 809</strain>
    </source>
</reference>
<dbReference type="Proteomes" id="UP000321291">
    <property type="component" value="Chromosome"/>
</dbReference>
<evidence type="ECO:0000256" key="1">
    <source>
        <dbReference type="ARBA" id="ARBA00022741"/>
    </source>
</evidence>
<keyword evidence="2 4" id="KW-0067">ATP-binding</keyword>
<dbReference type="SMART" id="SM00382">
    <property type="entry name" value="AAA"/>
    <property type="match status" value="2"/>
</dbReference>
<dbReference type="GO" id="GO:0005524">
    <property type="term" value="F:ATP binding"/>
    <property type="evidence" value="ECO:0007669"/>
    <property type="project" value="UniProtKB-KW"/>
</dbReference>
<dbReference type="PANTHER" id="PTHR43158:SF2">
    <property type="entry name" value="SKFA PEPTIDE EXPORT ATP-BINDING PROTEIN SKFE"/>
    <property type="match status" value="1"/>
</dbReference>
<dbReference type="GO" id="GO:0016887">
    <property type="term" value="F:ATP hydrolysis activity"/>
    <property type="evidence" value="ECO:0007669"/>
    <property type="project" value="InterPro"/>
</dbReference>
<proteinExistence type="predicted"/>
<evidence type="ECO:0000313" key="5">
    <source>
        <dbReference type="Proteomes" id="UP000321291"/>
    </source>
</evidence>